<dbReference type="SUPFAM" id="SSF48452">
    <property type="entry name" value="TPR-like"/>
    <property type="match status" value="1"/>
</dbReference>
<comment type="caution">
    <text evidence="4">The sequence shown here is derived from an EMBL/GenBank/DDBJ whole genome shotgun (WGS) entry which is preliminary data.</text>
</comment>
<evidence type="ECO:0008006" key="6">
    <source>
        <dbReference type="Google" id="ProtNLM"/>
    </source>
</evidence>
<dbReference type="PANTHER" id="PTHR45641">
    <property type="entry name" value="TETRATRICOPEPTIDE REPEAT PROTEIN (AFU_ORTHOLOGUE AFUA_6G03870)"/>
    <property type="match status" value="1"/>
</dbReference>
<dbReference type="PANTHER" id="PTHR45641:SF1">
    <property type="entry name" value="AAA+ ATPASE DOMAIN-CONTAINING PROTEIN"/>
    <property type="match status" value="1"/>
</dbReference>
<gene>
    <name evidence="4" type="ORF">OVN521_LOCUS42716</name>
</gene>
<dbReference type="InterPro" id="IPR019734">
    <property type="entry name" value="TPR_rpt"/>
</dbReference>
<keyword evidence="2 3" id="KW-0802">TPR repeat</keyword>
<accession>A0A820XUC0</accession>
<sequence length="213" mass="24400">MHSVFRVVEIKQTAKNNRLWEVQLTITDDNDPQLSTLTNRIKEEIGGTGWHRMGQLMLKVGHLDQAEELYQELLKNASTDSDRANIYHQLGYLKDQQAKYSAAVKFYEKSLEIQRKTLPGDDASLANTYNNIGGVYDSMDEYSKALEFYEKSRKIREISLPPNHPSLATSYNNIGLVYNNMGEYSRALEFYEKSNKILEISLPPNHPSLATSY</sequence>
<dbReference type="AlphaFoldDB" id="A0A820XUC0"/>
<name>A0A820XUC0_9BILA</name>
<dbReference type="SMART" id="SM00028">
    <property type="entry name" value="TPR"/>
    <property type="match status" value="4"/>
</dbReference>
<evidence type="ECO:0000313" key="5">
    <source>
        <dbReference type="Proteomes" id="UP000663866"/>
    </source>
</evidence>
<dbReference type="PROSITE" id="PS50293">
    <property type="entry name" value="TPR_REGION"/>
    <property type="match status" value="1"/>
</dbReference>
<dbReference type="Pfam" id="PF13424">
    <property type="entry name" value="TPR_12"/>
    <property type="match status" value="2"/>
</dbReference>
<dbReference type="InterPro" id="IPR011990">
    <property type="entry name" value="TPR-like_helical_dom_sf"/>
</dbReference>
<protein>
    <recommendedName>
        <fullName evidence="6">Kinesin light chain</fullName>
    </recommendedName>
</protein>
<dbReference type="Gene3D" id="1.25.40.10">
    <property type="entry name" value="Tetratricopeptide repeat domain"/>
    <property type="match status" value="1"/>
</dbReference>
<keyword evidence="1" id="KW-0677">Repeat</keyword>
<organism evidence="4 5">
    <name type="scientific">Rotaria magnacalcarata</name>
    <dbReference type="NCBI Taxonomy" id="392030"/>
    <lineage>
        <taxon>Eukaryota</taxon>
        <taxon>Metazoa</taxon>
        <taxon>Spiralia</taxon>
        <taxon>Gnathifera</taxon>
        <taxon>Rotifera</taxon>
        <taxon>Eurotatoria</taxon>
        <taxon>Bdelloidea</taxon>
        <taxon>Philodinida</taxon>
        <taxon>Philodinidae</taxon>
        <taxon>Rotaria</taxon>
    </lineage>
</organism>
<dbReference type="Proteomes" id="UP000663866">
    <property type="component" value="Unassembled WGS sequence"/>
</dbReference>
<feature type="repeat" description="TPR" evidence="3">
    <location>
        <begin position="47"/>
        <end position="80"/>
    </location>
</feature>
<dbReference type="PROSITE" id="PS50005">
    <property type="entry name" value="TPR"/>
    <property type="match status" value="4"/>
</dbReference>
<evidence type="ECO:0000256" key="1">
    <source>
        <dbReference type="ARBA" id="ARBA00022737"/>
    </source>
</evidence>
<reference evidence="4" key="1">
    <citation type="submission" date="2021-02" db="EMBL/GenBank/DDBJ databases">
        <authorList>
            <person name="Nowell W R."/>
        </authorList>
    </citation>
    <scope>NUCLEOTIDE SEQUENCE</scope>
</reference>
<feature type="non-terminal residue" evidence="4">
    <location>
        <position position="213"/>
    </location>
</feature>
<keyword evidence="5" id="KW-1185">Reference proteome</keyword>
<feature type="repeat" description="TPR" evidence="3">
    <location>
        <begin position="126"/>
        <end position="159"/>
    </location>
</feature>
<feature type="repeat" description="TPR" evidence="3">
    <location>
        <begin position="168"/>
        <end position="201"/>
    </location>
</feature>
<proteinExistence type="predicted"/>
<dbReference type="EMBL" id="CAJOBG010059235">
    <property type="protein sequence ID" value="CAF4539892.1"/>
    <property type="molecule type" value="Genomic_DNA"/>
</dbReference>
<feature type="repeat" description="TPR" evidence="3">
    <location>
        <begin position="84"/>
        <end position="117"/>
    </location>
</feature>
<evidence type="ECO:0000256" key="2">
    <source>
        <dbReference type="ARBA" id="ARBA00022803"/>
    </source>
</evidence>
<evidence type="ECO:0000256" key="3">
    <source>
        <dbReference type="PROSITE-ProRule" id="PRU00339"/>
    </source>
</evidence>
<evidence type="ECO:0000313" key="4">
    <source>
        <dbReference type="EMBL" id="CAF4539892.1"/>
    </source>
</evidence>